<protein>
    <submittedName>
        <fullName evidence="1">Uncharacterized protein</fullName>
    </submittedName>
</protein>
<evidence type="ECO:0000313" key="1">
    <source>
        <dbReference type="EMBL" id="KAJ8036103.1"/>
    </source>
</evidence>
<dbReference type="AlphaFoldDB" id="A0A9Q1H829"/>
<name>A0A9Q1H829_HOLLE</name>
<keyword evidence="2" id="KW-1185">Reference proteome</keyword>
<comment type="caution">
    <text evidence="1">The sequence shown here is derived from an EMBL/GenBank/DDBJ whole genome shotgun (WGS) entry which is preliminary data.</text>
</comment>
<evidence type="ECO:0000313" key="2">
    <source>
        <dbReference type="Proteomes" id="UP001152320"/>
    </source>
</evidence>
<accession>A0A9Q1H829</accession>
<gene>
    <name evidence="1" type="ORF">HOLleu_19973</name>
</gene>
<reference evidence="1" key="1">
    <citation type="submission" date="2021-10" db="EMBL/GenBank/DDBJ databases">
        <title>Tropical sea cucumber genome reveals ecological adaptation and Cuvierian tubules defense mechanism.</title>
        <authorList>
            <person name="Chen T."/>
        </authorList>
    </citation>
    <scope>NUCLEOTIDE SEQUENCE</scope>
    <source>
        <strain evidence="1">Nanhai2018</strain>
        <tissue evidence="1">Muscle</tissue>
    </source>
</reference>
<proteinExistence type="predicted"/>
<dbReference type="Proteomes" id="UP001152320">
    <property type="component" value="Chromosome 9"/>
</dbReference>
<sequence length="189" mass="21454">MNCIKGDSQILPVLEPGLGKFRAESRVRIVRDRARVRAFQVGVTILGLKNRDSRPFWSPRPVSCTTALKTVICFSRIVFKSAVLNIIAEVRARTELYFKCLICRIVFSICYPFLRRSYQLPVCKADLFVSVPLLLAPCNLSGFLSRVWCASLLPRHNFHVSPHPILNFVDAVNVAFYSRLVGQPDHHIN</sequence>
<organism evidence="1 2">
    <name type="scientific">Holothuria leucospilota</name>
    <name type="common">Black long sea cucumber</name>
    <name type="synonym">Mertensiothuria leucospilota</name>
    <dbReference type="NCBI Taxonomy" id="206669"/>
    <lineage>
        <taxon>Eukaryota</taxon>
        <taxon>Metazoa</taxon>
        <taxon>Echinodermata</taxon>
        <taxon>Eleutherozoa</taxon>
        <taxon>Echinozoa</taxon>
        <taxon>Holothuroidea</taxon>
        <taxon>Aspidochirotacea</taxon>
        <taxon>Aspidochirotida</taxon>
        <taxon>Holothuriidae</taxon>
        <taxon>Holothuria</taxon>
    </lineage>
</organism>
<dbReference type="EMBL" id="JAIZAY010000009">
    <property type="protein sequence ID" value="KAJ8036103.1"/>
    <property type="molecule type" value="Genomic_DNA"/>
</dbReference>